<feature type="compositionally biased region" description="Low complexity" evidence="1">
    <location>
        <begin position="114"/>
        <end position="170"/>
    </location>
</feature>
<dbReference type="Proteomes" id="UP001139700">
    <property type="component" value="Unassembled WGS sequence"/>
</dbReference>
<reference evidence="4" key="1">
    <citation type="submission" date="2021-12" db="EMBL/GenBank/DDBJ databases">
        <title>Novel species in genus Dyadobacter.</title>
        <authorList>
            <person name="Ma C."/>
        </authorList>
    </citation>
    <scope>NUCLEOTIDE SEQUENCE</scope>
    <source>
        <strain evidence="4">CY399</strain>
    </source>
</reference>
<feature type="signal peptide" evidence="2">
    <location>
        <begin position="1"/>
        <end position="22"/>
    </location>
</feature>
<evidence type="ECO:0000259" key="3">
    <source>
        <dbReference type="PROSITE" id="PS51782"/>
    </source>
</evidence>
<feature type="region of interest" description="Disordered" evidence="1">
    <location>
        <begin position="72"/>
        <end position="175"/>
    </location>
</feature>
<dbReference type="Gene3D" id="3.10.350.10">
    <property type="entry name" value="LysM domain"/>
    <property type="match status" value="2"/>
</dbReference>
<accession>A0A9X1P637</accession>
<proteinExistence type="predicted"/>
<dbReference type="Pfam" id="PF01476">
    <property type="entry name" value="LysM"/>
    <property type="match status" value="2"/>
</dbReference>
<evidence type="ECO:0000256" key="1">
    <source>
        <dbReference type="SAM" id="MobiDB-lite"/>
    </source>
</evidence>
<dbReference type="PANTHER" id="PTHR33734">
    <property type="entry name" value="LYSM DOMAIN-CONTAINING GPI-ANCHORED PROTEIN 2"/>
    <property type="match status" value="1"/>
</dbReference>
<dbReference type="InterPro" id="IPR036779">
    <property type="entry name" value="LysM_dom_sf"/>
</dbReference>
<dbReference type="InterPro" id="IPR036908">
    <property type="entry name" value="RlpA-like_sf"/>
</dbReference>
<evidence type="ECO:0000313" key="4">
    <source>
        <dbReference type="EMBL" id="MCF0039534.1"/>
    </source>
</evidence>
<dbReference type="SUPFAM" id="SSF54106">
    <property type="entry name" value="LysM domain"/>
    <property type="match status" value="2"/>
</dbReference>
<keyword evidence="2" id="KW-0732">Signal</keyword>
<evidence type="ECO:0000256" key="2">
    <source>
        <dbReference type="SAM" id="SignalP"/>
    </source>
</evidence>
<dbReference type="AlphaFoldDB" id="A0A9X1P637"/>
<keyword evidence="5" id="KW-1185">Reference proteome</keyword>
<comment type="caution">
    <text evidence="4">The sequence shown here is derived from an EMBL/GenBank/DDBJ whole genome shotgun (WGS) entry which is preliminary data.</text>
</comment>
<evidence type="ECO:0000313" key="5">
    <source>
        <dbReference type="Proteomes" id="UP001139700"/>
    </source>
</evidence>
<dbReference type="Gene3D" id="2.40.40.10">
    <property type="entry name" value="RlpA-like domain"/>
    <property type="match status" value="1"/>
</dbReference>
<feature type="domain" description="LysM" evidence="3">
    <location>
        <begin position="172"/>
        <end position="215"/>
    </location>
</feature>
<dbReference type="PANTHER" id="PTHR33734:SF22">
    <property type="entry name" value="MEMBRANE-BOUND LYTIC MUREIN TRANSGLYCOSYLASE D"/>
    <property type="match status" value="1"/>
</dbReference>
<dbReference type="PROSITE" id="PS51782">
    <property type="entry name" value="LYSM"/>
    <property type="match status" value="2"/>
</dbReference>
<sequence length="359" mass="38159">MKYVFCLTILAGLLTGLIEARASGNYEVDSVGVERVGGKIFVLHRVNQGQTMFAVVRQYGTSIQALRDANPGMADNIQSGQTIRVPYTPKTSKKDSKKEDKKEAAKAEEKEVKPTVTTPAATVPTAAVPTATVPAPAAPAAATPASTTPTTPAPTTTSAPTASATVPAPANGLHKVEPGETLYRVAVKYGVLMADLRKWNSLADDNLKDGQELIVSEKGTEKPAPTVTAPAPKVTTTTTVVKDSVKAKAIVPEKVVKPVEEVAPPKVVKGKKKSESGLAEVIETDESTSKFLGLHRTAPVGALVEVLNEYNQEKIIVRIIGRIPDTSINDDIVIKLSSRAFEKVSPNSKRFRAVVSYLE</sequence>
<dbReference type="RefSeq" id="WP_234611987.1">
    <property type="nucleotide sequence ID" value="NZ_CP098806.1"/>
</dbReference>
<dbReference type="InterPro" id="IPR018392">
    <property type="entry name" value="LysM"/>
</dbReference>
<name>A0A9X1P637_9BACT</name>
<protein>
    <submittedName>
        <fullName evidence="4">LysM peptidoglycan-binding domain-containing protein</fullName>
    </submittedName>
</protein>
<dbReference type="EMBL" id="JAJTTA010000002">
    <property type="protein sequence ID" value="MCF0039534.1"/>
    <property type="molecule type" value="Genomic_DNA"/>
</dbReference>
<feature type="domain" description="LysM" evidence="3">
    <location>
        <begin position="42"/>
        <end position="85"/>
    </location>
</feature>
<gene>
    <name evidence="4" type="ORF">LXM24_05490</name>
</gene>
<dbReference type="GO" id="GO:0008932">
    <property type="term" value="F:lytic endotransglycosylase activity"/>
    <property type="evidence" value="ECO:0007669"/>
    <property type="project" value="TreeGrafter"/>
</dbReference>
<organism evidence="4 5">
    <name type="scientific">Dyadobacter fanqingshengii</name>
    <dbReference type="NCBI Taxonomy" id="2906443"/>
    <lineage>
        <taxon>Bacteria</taxon>
        <taxon>Pseudomonadati</taxon>
        <taxon>Bacteroidota</taxon>
        <taxon>Cytophagia</taxon>
        <taxon>Cytophagales</taxon>
        <taxon>Spirosomataceae</taxon>
        <taxon>Dyadobacter</taxon>
    </lineage>
</organism>
<dbReference type="SMART" id="SM00257">
    <property type="entry name" value="LysM"/>
    <property type="match status" value="2"/>
</dbReference>
<feature type="chain" id="PRO_5040900177" evidence="2">
    <location>
        <begin position="23"/>
        <end position="359"/>
    </location>
</feature>
<feature type="compositionally biased region" description="Basic and acidic residues" evidence="1">
    <location>
        <begin position="92"/>
        <end position="113"/>
    </location>
</feature>
<dbReference type="CDD" id="cd00118">
    <property type="entry name" value="LysM"/>
    <property type="match status" value="2"/>
</dbReference>